<dbReference type="InterPro" id="IPR005849">
    <property type="entry name" value="GalP_Utransf_N"/>
</dbReference>
<sequence>MSRTDAEGTASTARTARVRRTRVLMADGRELFYFDDTEPFVSGEPRAGEDTRDLPPASGGSRMRRDPLTGEQVPMASNRMDRTFLPSRAMCPLCPTVPGGPGTEIPAAGYDVVVFENRFPSLSTRDEEPDSLVDGDPTWPERAAAGRTEVVCFTAEHDASFASLTPSRARTVVEAWADRTTELQALPHVRDVFCFENRGKEIGVTLAHPHGQVYAYPYVPPRTAQHTAQAAAHHARTGRDLLGDVLDAEVRSGRRVVARGEHWTAFVPAAARWPVEVHLVPHRHVLDLAELDDAERDELAHLYPDLLARLDRFFVGPDGEAIPLPYIAGWFAAPVGPERDGERAALPRLHLQVFSVLRAPGKLKFLAGSESGQGAWVSDTTPERIADRIRELPSAFPGAVVTTPVDEQPSEQPVPPSPEPVPSSDPSVPVAGEGTP</sequence>
<dbReference type="NCBIfam" id="TIGR00209">
    <property type="entry name" value="galT_1"/>
    <property type="match status" value="1"/>
</dbReference>
<dbReference type="RefSeq" id="WP_340293851.1">
    <property type="nucleotide sequence ID" value="NZ_JBBEOI010000125.1"/>
</dbReference>
<evidence type="ECO:0000256" key="8">
    <source>
        <dbReference type="ARBA" id="ARBA00022695"/>
    </source>
</evidence>
<evidence type="ECO:0000256" key="12">
    <source>
        <dbReference type="ARBA" id="ARBA00023277"/>
    </source>
</evidence>
<evidence type="ECO:0000313" key="18">
    <source>
        <dbReference type="EMBL" id="MFC3689363.1"/>
    </source>
</evidence>
<dbReference type="SUPFAM" id="SSF54197">
    <property type="entry name" value="HIT-like"/>
    <property type="match status" value="2"/>
</dbReference>
<proteinExistence type="inferred from homology"/>
<feature type="region of interest" description="Disordered" evidence="15">
    <location>
        <begin position="395"/>
        <end position="436"/>
    </location>
</feature>
<dbReference type="Pfam" id="PF01087">
    <property type="entry name" value="GalP_UDP_transf"/>
    <property type="match status" value="1"/>
</dbReference>
<dbReference type="Proteomes" id="UP001595685">
    <property type="component" value="Unassembled WGS sequence"/>
</dbReference>
<evidence type="ECO:0000256" key="4">
    <source>
        <dbReference type="ARBA" id="ARBA00010951"/>
    </source>
</evidence>
<dbReference type="InterPro" id="IPR036265">
    <property type="entry name" value="HIT-like_sf"/>
</dbReference>
<organism evidence="18 19">
    <name type="scientific">Aquipuribacter hungaricus</name>
    <dbReference type="NCBI Taxonomy" id="545624"/>
    <lineage>
        <taxon>Bacteria</taxon>
        <taxon>Bacillati</taxon>
        <taxon>Actinomycetota</taxon>
        <taxon>Actinomycetes</taxon>
        <taxon>Micrococcales</taxon>
        <taxon>Intrasporangiaceae</taxon>
        <taxon>Aquipuribacter</taxon>
    </lineage>
</organism>
<comment type="pathway">
    <text evidence="3 14">Carbohydrate metabolism; galactose metabolism.</text>
</comment>
<evidence type="ECO:0000256" key="11">
    <source>
        <dbReference type="ARBA" id="ARBA00023144"/>
    </source>
</evidence>
<dbReference type="InterPro" id="IPR005850">
    <property type="entry name" value="GalP_Utransf_C"/>
</dbReference>
<gene>
    <name evidence="18" type="primary">galT</name>
    <name evidence="18" type="ORF">ACFOLH_13520</name>
</gene>
<dbReference type="InterPro" id="IPR001937">
    <property type="entry name" value="GalP_UDPtransf1"/>
</dbReference>
<evidence type="ECO:0000256" key="1">
    <source>
        <dbReference type="ARBA" id="ARBA00001107"/>
    </source>
</evidence>
<feature type="compositionally biased region" description="Pro residues" evidence="15">
    <location>
        <begin position="412"/>
        <end position="423"/>
    </location>
</feature>
<keyword evidence="8 14" id="KW-0548">Nucleotidyltransferase</keyword>
<evidence type="ECO:0000259" key="17">
    <source>
        <dbReference type="Pfam" id="PF02744"/>
    </source>
</evidence>
<evidence type="ECO:0000256" key="7">
    <source>
        <dbReference type="ARBA" id="ARBA00022679"/>
    </source>
</evidence>
<evidence type="ECO:0000256" key="3">
    <source>
        <dbReference type="ARBA" id="ARBA00004947"/>
    </source>
</evidence>
<dbReference type="GO" id="GO:0008108">
    <property type="term" value="F:UDP-glucose:hexose-1-phosphate uridylyltransferase activity"/>
    <property type="evidence" value="ECO:0007669"/>
    <property type="project" value="UniProtKB-EC"/>
</dbReference>
<feature type="domain" description="Galactose-1-phosphate uridyl transferase C-terminal" evidence="17">
    <location>
        <begin position="233"/>
        <end position="393"/>
    </location>
</feature>
<keyword evidence="19" id="KW-1185">Reference proteome</keyword>
<protein>
    <recommendedName>
        <fullName evidence="6 13">Galactose-1-phosphate uridylyltransferase</fullName>
        <ecNumber evidence="5 13">2.7.7.12</ecNumber>
    </recommendedName>
</protein>
<keyword evidence="11 14" id="KW-0299">Galactose metabolism</keyword>
<accession>A0ABV7WJG5</accession>
<reference evidence="19" key="1">
    <citation type="journal article" date="2019" name="Int. J. Syst. Evol. Microbiol.">
        <title>The Global Catalogue of Microorganisms (GCM) 10K type strain sequencing project: providing services to taxonomists for standard genome sequencing and annotation.</title>
        <authorList>
            <consortium name="The Broad Institute Genomics Platform"/>
            <consortium name="The Broad Institute Genome Sequencing Center for Infectious Disease"/>
            <person name="Wu L."/>
            <person name="Ma J."/>
        </authorList>
    </citation>
    <scope>NUCLEOTIDE SEQUENCE [LARGE SCALE GENOMIC DNA]</scope>
    <source>
        <strain evidence="19">NCAIM B.02333</strain>
    </source>
</reference>
<evidence type="ECO:0000256" key="5">
    <source>
        <dbReference type="ARBA" id="ARBA00012384"/>
    </source>
</evidence>
<dbReference type="Gene3D" id="3.30.428.10">
    <property type="entry name" value="HIT-like"/>
    <property type="match status" value="2"/>
</dbReference>
<comment type="catalytic activity">
    <reaction evidence="1 14">
        <text>alpha-D-galactose 1-phosphate + UDP-alpha-D-glucose = alpha-D-glucose 1-phosphate + UDP-alpha-D-galactose</text>
        <dbReference type="Rhea" id="RHEA:13989"/>
        <dbReference type="ChEBI" id="CHEBI:58336"/>
        <dbReference type="ChEBI" id="CHEBI:58601"/>
        <dbReference type="ChEBI" id="CHEBI:58885"/>
        <dbReference type="ChEBI" id="CHEBI:66914"/>
        <dbReference type="EC" id="2.7.7.12"/>
    </reaction>
</comment>
<keyword evidence="10" id="KW-0862">Zinc</keyword>
<dbReference type="PANTHER" id="PTHR11943:SF1">
    <property type="entry name" value="GALACTOSE-1-PHOSPHATE URIDYLYLTRANSFERASE"/>
    <property type="match status" value="1"/>
</dbReference>
<dbReference type="Pfam" id="PF02744">
    <property type="entry name" value="GalP_UDP_tr_C"/>
    <property type="match status" value="1"/>
</dbReference>
<dbReference type="PROSITE" id="PS00117">
    <property type="entry name" value="GAL_P_UDP_TRANSF_I"/>
    <property type="match status" value="1"/>
</dbReference>
<dbReference type="EC" id="2.7.7.12" evidence="5 13"/>
<dbReference type="PANTHER" id="PTHR11943">
    <property type="entry name" value="GALACTOSE-1-PHOSPHATE URIDYLYLTRANSFERASE"/>
    <property type="match status" value="1"/>
</dbReference>
<keyword evidence="9 14" id="KW-0479">Metal-binding</keyword>
<keyword evidence="7 14" id="KW-0808">Transferase</keyword>
<comment type="similarity">
    <text evidence="4 14">Belongs to the galactose-1-phosphate uridylyltransferase type 1 family.</text>
</comment>
<keyword evidence="12 14" id="KW-0119">Carbohydrate metabolism</keyword>
<evidence type="ECO:0000256" key="10">
    <source>
        <dbReference type="ARBA" id="ARBA00022833"/>
    </source>
</evidence>
<evidence type="ECO:0000256" key="9">
    <source>
        <dbReference type="ARBA" id="ARBA00022723"/>
    </source>
</evidence>
<comment type="caution">
    <text evidence="18">The sequence shown here is derived from an EMBL/GenBank/DDBJ whole genome shotgun (WGS) entry which is preliminary data.</text>
</comment>
<name>A0ABV7WJG5_9MICO</name>
<evidence type="ECO:0000256" key="13">
    <source>
        <dbReference type="NCBIfam" id="TIGR00209"/>
    </source>
</evidence>
<comment type="cofactor">
    <cofactor evidence="2">
        <name>Zn(2+)</name>
        <dbReference type="ChEBI" id="CHEBI:29105"/>
    </cofactor>
</comment>
<evidence type="ECO:0000259" key="16">
    <source>
        <dbReference type="Pfam" id="PF01087"/>
    </source>
</evidence>
<evidence type="ECO:0000256" key="6">
    <source>
        <dbReference type="ARBA" id="ARBA00016340"/>
    </source>
</evidence>
<feature type="domain" description="Galactose-1-phosphate uridyl transferase N-terminal" evidence="16">
    <location>
        <begin position="65"/>
        <end position="220"/>
    </location>
</feature>
<evidence type="ECO:0000256" key="15">
    <source>
        <dbReference type="SAM" id="MobiDB-lite"/>
    </source>
</evidence>
<dbReference type="InterPro" id="IPR019779">
    <property type="entry name" value="GalP_UDPtransf1_His-AS"/>
</dbReference>
<evidence type="ECO:0000256" key="2">
    <source>
        <dbReference type="ARBA" id="ARBA00001947"/>
    </source>
</evidence>
<evidence type="ECO:0000313" key="19">
    <source>
        <dbReference type="Proteomes" id="UP001595685"/>
    </source>
</evidence>
<feature type="region of interest" description="Disordered" evidence="15">
    <location>
        <begin position="38"/>
        <end position="70"/>
    </location>
</feature>
<evidence type="ECO:0000256" key="14">
    <source>
        <dbReference type="RuleBase" id="RU000506"/>
    </source>
</evidence>
<dbReference type="EMBL" id="JBHRWW010000009">
    <property type="protein sequence ID" value="MFC3689363.1"/>
    <property type="molecule type" value="Genomic_DNA"/>
</dbReference>